<dbReference type="GO" id="GO:0003688">
    <property type="term" value="F:DNA replication origin binding"/>
    <property type="evidence" value="ECO:0007669"/>
    <property type="project" value="InterPro"/>
</dbReference>
<evidence type="ECO:0000256" key="3">
    <source>
        <dbReference type="ARBA" id="ARBA00022741"/>
    </source>
</evidence>
<dbReference type="SUPFAM" id="SSF48295">
    <property type="entry name" value="TrpR-like"/>
    <property type="match status" value="1"/>
</dbReference>
<proteinExistence type="predicted"/>
<comment type="caution">
    <text evidence="9">The sequence shown here is derived from an EMBL/GenBank/DDBJ whole genome shotgun (WGS) entry which is preliminary data.</text>
</comment>
<dbReference type="InterPro" id="IPR027417">
    <property type="entry name" value="P-loop_NTPase"/>
</dbReference>
<dbReference type="GO" id="GO:0006275">
    <property type="term" value="P:regulation of DNA replication"/>
    <property type="evidence" value="ECO:0007669"/>
    <property type="project" value="InterPro"/>
</dbReference>
<keyword evidence="3" id="KW-0547">Nucleotide-binding</keyword>
<dbReference type="PANTHER" id="PTHR30050">
    <property type="entry name" value="CHROMOSOMAL REPLICATION INITIATOR PROTEIN DNAA"/>
    <property type="match status" value="1"/>
</dbReference>
<dbReference type="SMART" id="SM00382">
    <property type="entry name" value="AAA"/>
    <property type="match status" value="1"/>
</dbReference>
<dbReference type="InterPro" id="IPR013159">
    <property type="entry name" value="DnaA_C"/>
</dbReference>
<reference evidence="9" key="1">
    <citation type="submission" date="2019-08" db="EMBL/GenBank/DDBJ databases">
        <authorList>
            <person name="Kucharzyk K."/>
            <person name="Murdoch R.W."/>
            <person name="Higgins S."/>
            <person name="Loffler F."/>
        </authorList>
    </citation>
    <scope>NUCLEOTIDE SEQUENCE</scope>
</reference>
<accession>A0A644TUK9</accession>
<dbReference type="CDD" id="cd06571">
    <property type="entry name" value="Bac_DnaA_C"/>
    <property type="match status" value="1"/>
</dbReference>
<keyword evidence="1" id="KW-0963">Cytoplasm</keyword>
<dbReference type="GO" id="GO:0005886">
    <property type="term" value="C:plasma membrane"/>
    <property type="evidence" value="ECO:0007669"/>
    <property type="project" value="TreeGrafter"/>
</dbReference>
<evidence type="ECO:0000259" key="7">
    <source>
        <dbReference type="SMART" id="SM00382"/>
    </source>
</evidence>
<dbReference type="Pfam" id="PF08299">
    <property type="entry name" value="Bac_DnaA_C"/>
    <property type="match status" value="1"/>
</dbReference>
<feature type="domain" description="Chromosomal replication initiator DnaA C-terminal" evidence="8">
    <location>
        <begin position="396"/>
        <end position="465"/>
    </location>
</feature>
<dbReference type="PRINTS" id="PR00051">
    <property type="entry name" value="DNAA"/>
</dbReference>
<dbReference type="PANTHER" id="PTHR30050:SF2">
    <property type="entry name" value="CHROMOSOMAL REPLICATION INITIATOR PROTEIN DNAA"/>
    <property type="match status" value="1"/>
</dbReference>
<gene>
    <name evidence="9" type="primary">dnaA_8</name>
    <name evidence="9" type="ORF">SDC9_16095</name>
</gene>
<dbReference type="SMART" id="SM00760">
    <property type="entry name" value="Bac_DnaA_C"/>
    <property type="match status" value="1"/>
</dbReference>
<dbReference type="PROSITE" id="PS01008">
    <property type="entry name" value="DNAA"/>
    <property type="match status" value="1"/>
</dbReference>
<organism evidence="9">
    <name type="scientific">bioreactor metagenome</name>
    <dbReference type="NCBI Taxonomy" id="1076179"/>
    <lineage>
        <taxon>unclassified sequences</taxon>
        <taxon>metagenomes</taxon>
        <taxon>ecological metagenomes</taxon>
    </lineage>
</organism>
<dbReference type="Gene3D" id="1.10.8.60">
    <property type="match status" value="1"/>
</dbReference>
<keyword evidence="2" id="KW-0235">DNA replication</keyword>
<evidence type="ECO:0000256" key="1">
    <source>
        <dbReference type="ARBA" id="ARBA00022490"/>
    </source>
</evidence>
<dbReference type="Gene3D" id="3.40.50.300">
    <property type="entry name" value="P-loop containing nucleotide triphosphate hydrolases"/>
    <property type="match status" value="1"/>
</dbReference>
<keyword evidence="6" id="KW-0238">DNA-binding</keyword>
<dbReference type="Pfam" id="PF00308">
    <property type="entry name" value="Bac_DnaA"/>
    <property type="match status" value="1"/>
</dbReference>
<keyword evidence="4" id="KW-0067">ATP-binding</keyword>
<dbReference type="GO" id="GO:0008289">
    <property type="term" value="F:lipid binding"/>
    <property type="evidence" value="ECO:0007669"/>
    <property type="project" value="UniProtKB-KW"/>
</dbReference>
<name>A0A644TUK9_9ZZZZ</name>
<evidence type="ECO:0000256" key="4">
    <source>
        <dbReference type="ARBA" id="ARBA00022840"/>
    </source>
</evidence>
<dbReference type="AlphaFoldDB" id="A0A644TUK9"/>
<dbReference type="GO" id="GO:0006270">
    <property type="term" value="P:DNA replication initiation"/>
    <property type="evidence" value="ECO:0007669"/>
    <property type="project" value="InterPro"/>
</dbReference>
<dbReference type="Gene3D" id="1.10.1750.10">
    <property type="match status" value="1"/>
</dbReference>
<dbReference type="InterPro" id="IPR010921">
    <property type="entry name" value="Trp_repressor/repl_initiator"/>
</dbReference>
<feature type="domain" description="AAA+ ATPase" evidence="7">
    <location>
        <begin position="187"/>
        <end position="320"/>
    </location>
</feature>
<dbReference type="InterPro" id="IPR020591">
    <property type="entry name" value="Chromosome_initiator_DnaA-like"/>
</dbReference>
<dbReference type="InterPro" id="IPR013317">
    <property type="entry name" value="DnaA_dom"/>
</dbReference>
<sequence>MARTAPNPAYKACGPCLKCRHVLAQRPGRNSYPQAYGQATYAMLKNELRDILAQQKANDRGDWLESLTLRHEGDTLTVGFPHFYFAAWFNQQKRDLFEQALSCRFADKKLPQIVYEQPALGHAQTWSLPHVEQKTADQSKQNFMVRTDTPAAPRIENDAFTAFIANAKNAFPLAAAKEIAERRADVAYNPFLLCGHSGTGKSHILRSMAATLAEGHTGSRVIIAAAARFCADNPAWVRRPEIFWQQCDVLLLDDIQDLAGQPAWQRKLVSCMDACPRSIGQDGKPGQMVFACTGQPQALKALDERLRSRLESGLVVELMEPDLDVRMRYLQAMSKERHMNLTREQLLFIAQRCSQFRLLQGLLLKVAAFCSVTGCELSQADLENIVRTGVADKTPGCLEILGVVARAMNLRPEDVLGGKRRPDLVLARQVSMYICRRKLGLSYPELGRAFGGKDHSTVIYAIKKIKKILVSDKALQQLVTELELKAQ</sequence>
<evidence type="ECO:0000313" key="9">
    <source>
        <dbReference type="EMBL" id="MPL70339.1"/>
    </source>
</evidence>
<evidence type="ECO:0000259" key="8">
    <source>
        <dbReference type="SMART" id="SM00760"/>
    </source>
</evidence>
<evidence type="ECO:0000256" key="6">
    <source>
        <dbReference type="ARBA" id="ARBA00023125"/>
    </source>
</evidence>
<dbReference type="SUPFAM" id="SSF52540">
    <property type="entry name" value="P-loop containing nucleoside triphosphate hydrolases"/>
    <property type="match status" value="1"/>
</dbReference>
<evidence type="ECO:0000256" key="5">
    <source>
        <dbReference type="ARBA" id="ARBA00023121"/>
    </source>
</evidence>
<dbReference type="CDD" id="cd00009">
    <property type="entry name" value="AAA"/>
    <property type="match status" value="1"/>
</dbReference>
<dbReference type="GO" id="GO:0005524">
    <property type="term" value="F:ATP binding"/>
    <property type="evidence" value="ECO:0007669"/>
    <property type="project" value="UniProtKB-KW"/>
</dbReference>
<keyword evidence="5" id="KW-0446">Lipid-binding</keyword>
<dbReference type="InterPro" id="IPR018312">
    <property type="entry name" value="Chromosome_initiator_DnaA_CS"/>
</dbReference>
<dbReference type="EMBL" id="VSSQ01000052">
    <property type="protein sequence ID" value="MPL70339.1"/>
    <property type="molecule type" value="Genomic_DNA"/>
</dbReference>
<protein>
    <submittedName>
        <fullName evidence="9">Chromosomal replication initiator protein DnaA</fullName>
    </submittedName>
</protein>
<evidence type="ECO:0000256" key="2">
    <source>
        <dbReference type="ARBA" id="ARBA00022705"/>
    </source>
</evidence>
<dbReference type="InterPro" id="IPR003593">
    <property type="entry name" value="AAA+_ATPase"/>
</dbReference>